<feature type="domain" description="Rieske" evidence="5">
    <location>
        <begin position="13"/>
        <end position="102"/>
    </location>
</feature>
<dbReference type="PROSITE" id="PS51296">
    <property type="entry name" value="RIESKE"/>
    <property type="match status" value="1"/>
</dbReference>
<dbReference type="InterPro" id="IPR036922">
    <property type="entry name" value="Rieske_2Fe-2S_sf"/>
</dbReference>
<dbReference type="RefSeq" id="WP_153471769.1">
    <property type="nucleotide sequence ID" value="NZ_WBOF01000007.1"/>
</dbReference>
<evidence type="ECO:0000313" key="7">
    <source>
        <dbReference type="Proteomes" id="UP000450000"/>
    </source>
</evidence>
<dbReference type="SUPFAM" id="SSF50022">
    <property type="entry name" value="ISP domain"/>
    <property type="match status" value="1"/>
</dbReference>
<dbReference type="AlphaFoldDB" id="A0A6N7L246"/>
<reference evidence="6 7" key="1">
    <citation type="submission" date="2019-09" db="EMBL/GenBank/DDBJ databases">
        <title>Genome Sequences of Streptomyces kaniharaensis ATCC 21070.</title>
        <authorList>
            <person name="Zhu W."/>
            <person name="De Crecy-Lagard V."/>
            <person name="Richards N.G."/>
        </authorList>
    </citation>
    <scope>NUCLEOTIDE SEQUENCE [LARGE SCALE GENOMIC DNA]</scope>
    <source>
        <strain evidence="6 7">SF-557</strain>
    </source>
</reference>
<dbReference type="GO" id="GO:0046872">
    <property type="term" value="F:metal ion binding"/>
    <property type="evidence" value="ECO:0007669"/>
    <property type="project" value="UniProtKB-KW"/>
</dbReference>
<dbReference type="InterPro" id="IPR017941">
    <property type="entry name" value="Rieske_2Fe-2S"/>
</dbReference>
<evidence type="ECO:0000256" key="1">
    <source>
        <dbReference type="ARBA" id="ARBA00022714"/>
    </source>
</evidence>
<keyword evidence="2" id="KW-0479">Metal-binding</keyword>
<keyword evidence="3" id="KW-0408">Iron</keyword>
<accession>A0A6N7L246</accession>
<dbReference type="GO" id="GO:0004497">
    <property type="term" value="F:monooxygenase activity"/>
    <property type="evidence" value="ECO:0007669"/>
    <property type="project" value="UniProtKB-ARBA"/>
</dbReference>
<dbReference type="Gene3D" id="2.102.10.10">
    <property type="entry name" value="Rieske [2Fe-2S] iron-sulphur domain"/>
    <property type="match status" value="1"/>
</dbReference>
<evidence type="ECO:0000259" key="5">
    <source>
        <dbReference type="PROSITE" id="PS51296"/>
    </source>
</evidence>
<evidence type="ECO:0000256" key="4">
    <source>
        <dbReference type="ARBA" id="ARBA00023014"/>
    </source>
</evidence>
<gene>
    <name evidence="6" type="ORF">F7Q99_38475</name>
</gene>
<evidence type="ECO:0000256" key="2">
    <source>
        <dbReference type="ARBA" id="ARBA00022723"/>
    </source>
</evidence>
<evidence type="ECO:0000256" key="3">
    <source>
        <dbReference type="ARBA" id="ARBA00023004"/>
    </source>
</evidence>
<organism evidence="6 7">
    <name type="scientific">Streptomyces kaniharaensis</name>
    <dbReference type="NCBI Taxonomy" id="212423"/>
    <lineage>
        <taxon>Bacteria</taxon>
        <taxon>Bacillati</taxon>
        <taxon>Actinomycetota</taxon>
        <taxon>Actinomycetes</taxon>
        <taxon>Kitasatosporales</taxon>
        <taxon>Streptomycetaceae</taxon>
        <taxon>Streptomyces</taxon>
    </lineage>
</organism>
<dbReference type="OrthoDB" id="2987626at2"/>
<evidence type="ECO:0000313" key="6">
    <source>
        <dbReference type="EMBL" id="MQS17922.1"/>
    </source>
</evidence>
<comment type="caution">
    <text evidence="6">The sequence shown here is derived from an EMBL/GenBank/DDBJ whole genome shotgun (WGS) entry which is preliminary data.</text>
</comment>
<dbReference type="GO" id="GO:0016705">
    <property type="term" value="F:oxidoreductase activity, acting on paired donors, with incorporation or reduction of molecular oxygen"/>
    <property type="evidence" value="ECO:0007669"/>
    <property type="project" value="UniProtKB-ARBA"/>
</dbReference>
<keyword evidence="4" id="KW-0411">Iron-sulfur</keyword>
<keyword evidence="7" id="KW-1185">Reference proteome</keyword>
<dbReference type="Proteomes" id="UP000450000">
    <property type="component" value="Unassembled WGS sequence"/>
</dbReference>
<sequence>MTDTTSDSAGRSKKVRLGYAAQPQAGRPFTATEHPDIVLVDADSSHPRAMARQCPHRGHDLAVHGKISPDGHFECLHKGYRWRRSTGEPTPDGRAVGGLVFARAYRDESGAWWADFGSEDRPEAQADEPILVISSAPIDQSSLLDGHLAELADCAASAFREAAAALRGGTVRDDARAALRAAYDLLGQLVDGSSELAGQAAAAADSSGLSDDVQIYDAYFGVARAPQLSAKLAVASAAPTLRALAADLLHAPLTPDDAAWLTEFAARFLTTCRAEVPHAPLVIREDVGEDQALPAHTPQARWRLGHRVYALANRSAAAALAAADTLLNRQNRSGTVAQLRQAVEHVRALTAAMHLAAAMSADAYQASVRPTMAPPALSIELTGAMNVDHGSYRNALSTFLANYDTPYAEGKSHSPDLALALEQVLHADLNDLEAHIGLTYRLVGEVPALDEHADGSAVQALRGLYLRRVVGYGPYLRINLAA</sequence>
<dbReference type="EMBL" id="WBOF01000007">
    <property type="protein sequence ID" value="MQS17922.1"/>
    <property type="molecule type" value="Genomic_DNA"/>
</dbReference>
<dbReference type="GO" id="GO:0051537">
    <property type="term" value="F:2 iron, 2 sulfur cluster binding"/>
    <property type="evidence" value="ECO:0007669"/>
    <property type="project" value="UniProtKB-KW"/>
</dbReference>
<protein>
    <recommendedName>
        <fullName evidence="5">Rieske domain-containing protein</fullName>
    </recommendedName>
</protein>
<keyword evidence="1" id="KW-0001">2Fe-2S</keyword>
<name>A0A6N7L246_9ACTN</name>
<proteinExistence type="predicted"/>
<dbReference type="Pfam" id="PF00355">
    <property type="entry name" value="Rieske"/>
    <property type="match status" value="1"/>
</dbReference>